<name>A0AA86RKL4_9EUKA</name>
<dbReference type="AlphaFoldDB" id="A0AA86RKL4"/>
<gene>
    <name evidence="1" type="ORF">HINF_LOCUS64228</name>
    <name evidence="2" type="ORF">HINF_LOCUS7328</name>
</gene>
<reference evidence="2 3" key="2">
    <citation type="submission" date="2024-07" db="EMBL/GenBank/DDBJ databases">
        <authorList>
            <person name="Akdeniz Z."/>
        </authorList>
    </citation>
    <scope>NUCLEOTIDE SEQUENCE [LARGE SCALE GENOMIC DNA]</scope>
</reference>
<reference evidence="1" key="1">
    <citation type="submission" date="2023-06" db="EMBL/GenBank/DDBJ databases">
        <authorList>
            <person name="Kurt Z."/>
        </authorList>
    </citation>
    <scope>NUCLEOTIDE SEQUENCE</scope>
</reference>
<accession>A0AA86RKL4</accession>
<dbReference type="EMBL" id="CAXDID020000015">
    <property type="protein sequence ID" value="CAL5982834.1"/>
    <property type="molecule type" value="Genomic_DNA"/>
</dbReference>
<dbReference type="Proteomes" id="UP001642409">
    <property type="component" value="Unassembled WGS sequence"/>
</dbReference>
<protein>
    <submittedName>
        <fullName evidence="2">Hypothetical_protein</fullName>
    </submittedName>
</protein>
<evidence type="ECO:0000313" key="3">
    <source>
        <dbReference type="Proteomes" id="UP001642409"/>
    </source>
</evidence>
<organism evidence="1">
    <name type="scientific">Hexamita inflata</name>
    <dbReference type="NCBI Taxonomy" id="28002"/>
    <lineage>
        <taxon>Eukaryota</taxon>
        <taxon>Metamonada</taxon>
        <taxon>Diplomonadida</taxon>
        <taxon>Hexamitidae</taxon>
        <taxon>Hexamitinae</taxon>
        <taxon>Hexamita</taxon>
    </lineage>
</organism>
<evidence type="ECO:0000313" key="2">
    <source>
        <dbReference type="EMBL" id="CAL5982834.1"/>
    </source>
</evidence>
<comment type="caution">
    <text evidence="1">The sequence shown here is derived from an EMBL/GenBank/DDBJ whole genome shotgun (WGS) entry which is preliminary data.</text>
</comment>
<proteinExistence type="predicted"/>
<dbReference type="EMBL" id="CATOUU010001174">
    <property type="protein sequence ID" value="CAI9976583.1"/>
    <property type="molecule type" value="Genomic_DNA"/>
</dbReference>
<sequence>MRNLSDSNISSVNTISKQQFSQICNQQMVILLTLFIYCKKGDQSYQTINTHITFQQLSYNFDGSVFFNVAAIHKVNFIGHIENNNKLNLFSFLSEGDINISSSVAQIVIPQSQYAALIQSQGNLQILDCQFSFESTAIALGGLLFQSMSLKLENCTYQFKISCSKGGMFSYSAINDMELNNFIAIGVFNTPQSYLVIVCNNLNIITQNVTTDFNVQYKCSQGNCNILCNNLPLNPICNMVTYQYIAPSFQKININSYGKIVTVKCAVPSNLDVNNSYIIFNLNTTSNNQMFSIFCTVVGPRNAFLNQEEE</sequence>
<keyword evidence="3" id="KW-1185">Reference proteome</keyword>
<evidence type="ECO:0000313" key="1">
    <source>
        <dbReference type="EMBL" id="CAI9976583.1"/>
    </source>
</evidence>